<dbReference type="AlphaFoldDB" id="X0Y7F4"/>
<dbReference type="InterPro" id="IPR011659">
    <property type="entry name" value="WD40"/>
</dbReference>
<dbReference type="SMART" id="SM00028">
    <property type="entry name" value="TPR"/>
    <property type="match status" value="2"/>
</dbReference>
<gene>
    <name evidence="1" type="ORF">S01H1_66717</name>
</gene>
<dbReference type="InterPro" id="IPR019734">
    <property type="entry name" value="TPR_rpt"/>
</dbReference>
<reference evidence="1" key="1">
    <citation type="journal article" date="2014" name="Front. Microbiol.">
        <title>High frequency of phylogenetically diverse reductive dehalogenase-homologous genes in deep subseafloor sedimentary metagenomes.</title>
        <authorList>
            <person name="Kawai M."/>
            <person name="Futagami T."/>
            <person name="Toyoda A."/>
            <person name="Takaki Y."/>
            <person name="Nishi S."/>
            <person name="Hori S."/>
            <person name="Arai W."/>
            <person name="Tsubouchi T."/>
            <person name="Morono Y."/>
            <person name="Uchiyama I."/>
            <person name="Ito T."/>
            <person name="Fujiyama A."/>
            <person name="Inagaki F."/>
            <person name="Takami H."/>
        </authorList>
    </citation>
    <scope>NUCLEOTIDE SEQUENCE</scope>
    <source>
        <strain evidence="1">Expedition CK06-06</strain>
    </source>
</reference>
<comment type="caution">
    <text evidence="1">The sequence shown here is derived from an EMBL/GenBank/DDBJ whole genome shotgun (WGS) entry which is preliminary data.</text>
</comment>
<dbReference type="InterPro" id="IPR011990">
    <property type="entry name" value="TPR-like_helical_dom_sf"/>
</dbReference>
<organism evidence="1">
    <name type="scientific">marine sediment metagenome</name>
    <dbReference type="NCBI Taxonomy" id="412755"/>
    <lineage>
        <taxon>unclassified sequences</taxon>
        <taxon>metagenomes</taxon>
        <taxon>ecological metagenomes</taxon>
    </lineage>
</organism>
<accession>X0Y7F4</accession>
<protein>
    <submittedName>
        <fullName evidence="1">Uncharacterized protein</fullName>
    </submittedName>
</protein>
<feature type="non-terminal residue" evidence="1">
    <location>
        <position position="220"/>
    </location>
</feature>
<dbReference type="SUPFAM" id="SSF48452">
    <property type="entry name" value="TPR-like"/>
    <property type="match status" value="1"/>
</dbReference>
<sequence>MKNILLLLIFTLFIQSSISFSQETDTQDDYSPIKTISSDKKKYYLAEIYVDNGNFQKALQLYKELLSNDEDNANLNFKVGFCYLNIVAKKLESISYFEKAIKNISDDYDPESFKEKNSPIEALFFLGEAYHFNYQFQDAIGIFQDLISRLPDYDTEFINKINREIQMCKNGIELVKNPVNMVINNLSDIINSKFSEHSPVFSADESVLIYTSNRKGSIGG</sequence>
<dbReference type="Pfam" id="PF13176">
    <property type="entry name" value="TPR_7"/>
    <property type="match status" value="1"/>
</dbReference>
<name>X0Y7F4_9ZZZZ</name>
<dbReference type="Gene3D" id="1.25.40.10">
    <property type="entry name" value="Tetratricopeptide repeat domain"/>
    <property type="match status" value="1"/>
</dbReference>
<proteinExistence type="predicted"/>
<evidence type="ECO:0000313" key="1">
    <source>
        <dbReference type="EMBL" id="GAG32816.1"/>
    </source>
</evidence>
<dbReference type="Pfam" id="PF07676">
    <property type="entry name" value="PD40"/>
    <property type="match status" value="1"/>
</dbReference>
<dbReference type="PROSITE" id="PS50005">
    <property type="entry name" value="TPR"/>
    <property type="match status" value="2"/>
</dbReference>
<dbReference type="EMBL" id="BARS01044127">
    <property type="protein sequence ID" value="GAG32816.1"/>
    <property type="molecule type" value="Genomic_DNA"/>
</dbReference>